<accession>A0AAV5GWG9</accession>
<feature type="domain" description="Nudix hydrolase" evidence="2">
    <location>
        <begin position="64"/>
        <end position="228"/>
    </location>
</feature>
<keyword evidence="4" id="KW-1185">Reference proteome</keyword>
<dbReference type="PANTHER" id="PTHR12992:SF45">
    <property type="entry name" value="NUDIX HYDROLASE DOMAIN-CONTAINING PROTEIN"/>
    <property type="match status" value="1"/>
</dbReference>
<comment type="caution">
    <text evidence="3">The sequence shown here is derived from an EMBL/GenBank/DDBJ whole genome shotgun (WGS) entry which is preliminary data.</text>
</comment>
<reference evidence="3 4" key="1">
    <citation type="submission" date="2021-12" db="EMBL/GenBank/DDBJ databases">
        <title>High titer production of polyol ester of fatty acids by Rhodotorula paludigena BS15 towards product separation-free biomass refinery.</title>
        <authorList>
            <person name="Mano J."/>
            <person name="Ono H."/>
            <person name="Tanaka T."/>
            <person name="Naito K."/>
            <person name="Sushida H."/>
            <person name="Ike M."/>
            <person name="Tokuyasu K."/>
            <person name="Kitaoka M."/>
        </authorList>
    </citation>
    <scope>NUCLEOTIDE SEQUENCE [LARGE SCALE GENOMIC DNA]</scope>
    <source>
        <strain evidence="3 4">BS15</strain>
    </source>
</reference>
<evidence type="ECO:0000259" key="2">
    <source>
        <dbReference type="PROSITE" id="PS51462"/>
    </source>
</evidence>
<dbReference type="GO" id="GO:0015938">
    <property type="term" value="P:coenzyme A catabolic process"/>
    <property type="evidence" value="ECO:0007669"/>
    <property type="project" value="TreeGrafter"/>
</dbReference>
<dbReference type="Proteomes" id="UP001342314">
    <property type="component" value="Unassembled WGS sequence"/>
</dbReference>
<dbReference type="Gene3D" id="3.90.79.10">
    <property type="entry name" value="Nucleoside Triphosphate Pyrophosphohydrolase"/>
    <property type="match status" value="1"/>
</dbReference>
<name>A0AAV5GWG9_9BASI</name>
<dbReference type="Pfam" id="PF00293">
    <property type="entry name" value="NUDIX"/>
    <property type="match status" value="1"/>
</dbReference>
<protein>
    <recommendedName>
        <fullName evidence="2">Nudix hydrolase domain-containing protein</fullName>
    </recommendedName>
</protein>
<evidence type="ECO:0000313" key="3">
    <source>
        <dbReference type="EMBL" id="GJN93672.1"/>
    </source>
</evidence>
<dbReference type="InterPro" id="IPR045121">
    <property type="entry name" value="CoAse"/>
</dbReference>
<dbReference type="InterPro" id="IPR015797">
    <property type="entry name" value="NUDIX_hydrolase-like_dom_sf"/>
</dbReference>
<feature type="region of interest" description="Disordered" evidence="1">
    <location>
        <begin position="234"/>
        <end position="295"/>
    </location>
</feature>
<dbReference type="SUPFAM" id="SSF55811">
    <property type="entry name" value="Nudix"/>
    <property type="match status" value="1"/>
</dbReference>
<dbReference type="CDD" id="cd03426">
    <property type="entry name" value="NUDIX_CoAse_Nudt7"/>
    <property type="match status" value="1"/>
</dbReference>
<dbReference type="GO" id="GO:0010945">
    <property type="term" value="F:coenzyme A diphosphatase activity"/>
    <property type="evidence" value="ECO:0007669"/>
    <property type="project" value="InterPro"/>
</dbReference>
<dbReference type="EMBL" id="BQKY01000014">
    <property type="protein sequence ID" value="GJN93672.1"/>
    <property type="molecule type" value="Genomic_DNA"/>
</dbReference>
<dbReference type="PANTHER" id="PTHR12992">
    <property type="entry name" value="NUDIX HYDROLASE"/>
    <property type="match status" value="1"/>
</dbReference>
<evidence type="ECO:0000256" key="1">
    <source>
        <dbReference type="SAM" id="MobiDB-lite"/>
    </source>
</evidence>
<organism evidence="3 4">
    <name type="scientific">Rhodotorula paludigena</name>
    <dbReference type="NCBI Taxonomy" id="86838"/>
    <lineage>
        <taxon>Eukaryota</taxon>
        <taxon>Fungi</taxon>
        <taxon>Dikarya</taxon>
        <taxon>Basidiomycota</taxon>
        <taxon>Pucciniomycotina</taxon>
        <taxon>Microbotryomycetes</taxon>
        <taxon>Sporidiobolales</taxon>
        <taxon>Sporidiobolaceae</taxon>
        <taxon>Rhodotorula</taxon>
    </lineage>
</organism>
<dbReference type="AlphaFoldDB" id="A0AAV5GWG9"/>
<dbReference type="PROSITE" id="PS51462">
    <property type="entry name" value="NUDIX"/>
    <property type="match status" value="1"/>
</dbReference>
<dbReference type="InterPro" id="IPR000086">
    <property type="entry name" value="NUDIX_hydrolase_dom"/>
</dbReference>
<feature type="compositionally biased region" description="Low complexity" evidence="1">
    <location>
        <begin position="234"/>
        <end position="247"/>
    </location>
</feature>
<feature type="compositionally biased region" description="Pro residues" evidence="1">
    <location>
        <begin position="261"/>
        <end position="270"/>
    </location>
</feature>
<evidence type="ECO:0000313" key="4">
    <source>
        <dbReference type="Proteomes" id="UP001342314"/>
    </source>
</evidence>
<sequence length="404" mass="43085">MKDAVRPAVLSEPRLVSPAADESDLEALESAFAGPLRDATFAAREQLRRIARYHAPSVDIDFPKKKLAAVLVLLHLNPLGELSVTLTTRSKRLRSHPGETALPGGRWEEGDGEGGCWTALREAHEEIGLPLPSRGDDSLRTANVATTPSSHLLYLTSLPPYTSRTLLVVLPVVYLLLSPASEASTSYLPSVLKSNPDEVDAVFHLPLRAFLMLPPAAQPLARVDVDASIAQRPAEAPQPAAGAAQVATVPSEPVQRASPSSRPPPSPPTASSPSPSKRARTRSANSQPPSPGTELLTHTFQDFTWLLSRPYRLHQFSHPVRGVTPSAVTGLTADIVIEVALLGEYGPGHGVGEQGEDARIGFRRFAEGQMRWEETIRVALGMNGQQGLGGKVGDGANGADGEQQ</sequence>
<gene>
    <name evidence="3" type="ORF">Rhopal_006729-T1</name>
</gene>
<proteinExistence type="predicted"/>